<feature type="compositionally biased region" description="Low complexity" evidence="1">
    <location>
        <begin position="208"/>
        <end position="223"/>
    </location>
</feature>
<dbReference type="AlphaFoldDB" id="A0A9P5ZUS6"/>
<proteinExistence type="predicted"/>
<dbReference type="OrthoDB" id="2801433at2759"/>
<keyword evidence="3" id="KW-1185">Reference proteome</keyword>
<accession>A0A9P5ZUS6</accession>
<dbReference type="EMBL" id="MU154568">
    <property type="protein sequence ID" value="KAF9494847.1"/>
    <property type="molecule type" value="Genomic_DNA"/>
</dbReference>
<dbReference type="CDD" id="cd00303">
    <property type="entry name" value="retropepsin_like"/>
    <property type="match status" value="1"/>
</dbReference>
<evidence type="ECO:0000313" key="2">
    <source>
        <dbReference type="EMBL" id="KAF9494847.1"/>
    </source>
</evidence>
<protein>
    <submittedName>
        <fullName evidence="2">Uncharacterized protein</fullName>
    </submittedName>
</protein>
<dbReference type="Proteomes" id="UP000807025">
    <property type="component" value="Unassembled WGS sequence"/>
</dbReference>
<name>A0A9P5ZUS6_PLEER</name>
<dbReference type="InterPro" id="IPR021109">
    <property type="entry name" value="Peptidase_aspartic_dom_sf"/>
</dbReference>
<sequence length="584" mass="65350">MGVKATIKQFALNCPPTMGEGDIDPSTLWNWFTKCENFLRHKNVTGLDMVKTVAYRMGGVRTICWLMAKGPILEDMDWDSYKTQMHALFLQSDWEHTTCMEILRMQQPSSKPFFDFALEVMGKNNLAGTDSFMNDDYMHKTLEATMEQELSQECNCKNTPQLSDFQEWLDVIRCIDKHCCAHLEELTREIVKMNIHPAPTTRTPFQRLPTSNSTSTPLTNQTTPMPKLLQEERQLLSENGSCYKCHHFWVNHVAARCTTPPLNGMSYKMLTATDVPPRPSSFSAHGGSSRSAVAAVLANANASVASSVDESSNARIEDIHNANIVAAVLPHVASCIIDTNSPDYSDDEYTPFACPNLFWSCSLPSPSRVPLSVKGLIDDGSSIVLIKQSIVERLKLRTFTMSTPFACSSAFSGDSQHHSLATYVKICPASLDGSFSSVPLCAFVAPALVMDIILSLPFLQTNHLILDHGLGTCTTKLDNNHVYDLLHPASLLKTSPEPLWKSRHTKVSKVRAACHCNCPLVKDVLLGEEMVLKLEKRLMKGEYCNLFPDDIPPVHCLPDQIFHRFWLKDRNKIVSCRKYTCPKK</sequence>
<comment type="caution">
    <text evidence="2">The sequence shown here is derived from an EMBL/GenBank/DDBJ whole genome shotgun (WGS) entry which is preliminary data.</text>
</comment>
<reference evidence="2" key="1">
    <citation type="submission" date="2020-11" db="EMBL/GenBank/DDBJ databases">
        <authorList>
            <consortium name="DOE Joint Genome Institute"/>
            <person name="Ahrendt S."/>
            <person name="Riley R."/>
            <person name="Andreopoulos W."/>
            <person name="Labutti K."/>
            <person name="Pangilinan J."/>
            <person name="Ruiz-Duenas F.J."/>
            <person name="Barrasa J.M."/>
            <person name="Sanchez-Garcia M."/>
            <person name="Camarero S."/>
            <person name="Miyauchi S."/>
            <person name="Serrano A."/>
            <person name="Linde D."/>
            <person name="Babiker R."/>
            <person name="Drula E."/>
            <person name="Ayuso-Fernandez I."/>
            <person name="Pacheco R."/>
            <person name="Padilla G."/>
            <person name="Ferreira P."/>
            <person name="Barriuso J."/>
            <person name="Kellner H."/>
            <person name="Castanera R."/>
            <person name="Alfaro M."/>
            <person name="Ramirez L."/>
            <person name="Pisabarro A.G."/>
            <person name="Kuo A."/>
            <person name="Tritt A."/>
            <person name="Lipzen A."/>
            <person name="He G."/>
            <person name="Yan M."/>
            <person name="Ng V."/>
            <person name="Cullen D."/>
            <person name="Martin F."/>
            <person name="Rosso M.-N."/>
            <person name="Henrissat B."/>
            <person name="Hibbett D."/>
            <person name="Martinez A.T."/>
            <person name="Grigoriev I.V."/>
        </authorList>
    </citation>
    <scope>NUCLEOTIDE SEQUENCE</scope>
    <source>
        <strain evidence="2">ATCC 90797</strain>
    </source>
</reference>
<evidence type="ECO:0000256" key="1">
    <source>
        <dbReference type="SAM" id="MobiDB-lite"/>
    </source>
</evidence>
<dbReference type="Gene3D" id="2.40.70.10">
    <property type="entry name" value="Acid Proteases"/>
    <property type="match status" value="1"/>
</dbReference>
<gene>
    <name evidence="2" type="ORF">BDN71DRAFT_1392671</name>
</gene>
<feature type="non-terminal residue" evidence="2">
    <location>
        <position position="584"/>
    </location>
</feature>
<evidence type="ECO:0000313" key="3">
    <source>
        <dbReference type="Proteomes" id="UP000807025"/>
    </source>
</evidence>
<organism evidence="2 3">
    <name type="scientific">Pleurotus eryngii</name>
    <name type="common">Boletus of the steppes</name>
    <dbReference type="NCBI Taxonomy" id="5323"/>
    <lineage>
        <taxon>Eukaryota</taxon>
        <taxon>Fungi</taxon>
        <taxon>Dikarya</taxon>
        <taxon>Basidiomycota</taxon>
        <taxon>Agaricomycotina</taxon>
        <taxon>Agaricomycetes</taxon>
        <taxon>Agaricomycetidae</taxon>
        <taxon>Agaricales</taxon>
        <taxon>Pleurotineae</taxon>
        <taxon>Pleurotaceae</taxon>
        <taxon>Pleurotus</taxon>
    </lineage>
</organism>
<feature type="region of interest" description="Disordered" evidence="1">
    <location>
        <begin position="200"/>
        <end position="223"/>
    </location>
</feature>